<dbReference type="Pfam" id="PF00266">
    <property type="entry name" value="Aminotran_5"/>
    <property type="match status" value="1"/>
</dbReference>
<evidence type="ECO:0000313" key="3">
    <source>
        <dbReference type="EMBL" id="SMF96497.1"/>
    </source>
</evidence>
<dbReference type="InterPro" id="IPR015421">
    <property type="entry name" value="PyrdxlP-dep_Trfase_major"/>
</dbReference>
<organism evidence="3 4">
    <name type="scientific">Methylomagnum ishizawai</name>
    <dbReference type="NCBI Taxonomy" id="1760988"/>
    <lineage>
        <taxon>Bacteria</taxon>
        <taxon>Pseudomonadati</taxon>
        <taxon>Pseudomonadota</taxon>
        <taxon>Gammaproteobacteria</taxon>
        <taxon>Methylococcales</taxon>
        <taxon>Methylococcaceae</taxon>
        <taxon>Methylomagnum</taxon>
    </lineage>
</organism>
<accession>A0A1Y6D1H1</accession>
<dbReference type="PANTHER" id="PTHR43586">
    <property type="entry name" value="CYSTEINE DESULFURASE"/>
    <property type="match status" value="1"/>
</dbReference>
<dbReference type="Gene3D" id="3.40.640.10">
    <property type="entry name" value="Type I PLP-dependent aspartate aminotransferase-like (Major domain)"/>
    <property type="match status" value="1"/>
</dbReference>
<dbReference type="PANTHER" id="PTHR43586:SF21">
    <property type="entry name" value="PYRIDOXAL PHOSPHATE (PLP)-DEPENDENT ASPARTATE AMINOTRANSFERASE SUPERFAMILY"/>
    <property type="match status" value="1"/>
</dbReference>
<dbReference type="AlphaFoldDB" id="A0A1Y6D1H1"/>
<dbReference type="InterPro" id="IPR015424">
    <property type="entry name" value="PyrdxlP-dep_Trfase"/>
</dbReference>
<dbReference type="Gene3D" id="3.90.1150.10">
    <property type="entry name" value="Aspartate Aminotransferase, domain 1"/>
    <property type="match status" value="1"/>
</dbReference>
<evidence type="ECO:0000256" key="1">
    <source>
        <dbReference type="ARBA" id="ARBA00022898"/>
    </source>
</evidence>
<dbReference type="SUPFAM" id="SSF53383">
    <property type="entry name" value="PLP-dependent transferases"/>
    <property type="match status" value="1"/>
</dbReference>
<dbReference type="InterPro" id="IPR011340">
    <property type="entry name" value="Cys_dSase-rel"/>
</dbReference>
<keyword evidence="1" id="KW-0663">Pyridoxal phosphate</keyword>
<proteinExistence type="predicted"/>
<keyword evidence="4" id="KW-1185">Reference proteome</keyword>
<dbReference type="EMBL" id="FXAM01000001">
    <property type="protein sequence ID" value="SMF96497.1"/>
    <property type="molecule type" value="Genomic_DNA"/>
</dbReference>
<sequence>MDKPVAGQGPQPLDPAWVRAWFPALAEEIEGRVPVFFDGPGGAQVPGTMVEAMARYLVTSNANTHGAFVTSRETDALIGAARAALADFLGCAADEIVLGANMTTLAFHLARALGRELVAGDEIVVTRLDHHANVCPWRSLEERGVVVRVADIHPEDCRLDLDDLARQLNPRTRLVAVGYASNAVGTVNPVAEVVRLAHAAGAWAFVDAVHYAPHGPIDVGALDCDFLACSAYKFYGPHLGVLYGKHAHLARLRPDKLAPAPDSVPERWETGTQNHEALAGVLATLQYLEALGREVAPGAGDRRAALVAAMTASRDYERGLSRHLLAGLAGIPGLRVYGEADPARTANRTPTVALRLAGWTPAQLARVLGEQGIFAWHGHFYALGLCQRLGVESDGGWLRVGLLAYNTVQEIDRLLDALRWIAATPPPAI</sequence>
<reference evidence="3 4" key="1">
    <citation type="submission" date="2016-12" db="EMBL/GenBank/DDBJ databases">
        <authorList>
            <person name="Song W.-J."/>
            <person name="Kurnit D.M."/>
        </authorList>
    </citation>
    <scope>NUCLEOTIDE SEQUENCE [LARGE SCALE GENOMIC DNA]</scope>
    <source>
        <strain evidence="3 4">175</strain>
    </source>
</reference>
<dbReference type="OrthoDB" id="9808002at2"/>
<dbReference type="STRING" id="1760988.SAMN02949497_3897"/>
<evidence type="ECO:0000259" key="2">
    <source>
        <dbReference type="Pfam" id="PF00266"/>
    </source>
</evidence>
<dbReference type="NCBIfam" id="TIGR01976">
    <property type="entry name" value="am_tr_V_VC1184"/>
    <property type="match status" value="1"/>
</dbReference>
<evidence type="ECO:0000313" key="4">
    <source>
        <dbReference type="Proteomes" id="UP000192923"/>
    </source>
</evidence>
<gene>
    <name evidence="3" type="ORF">SAMN02949497_3897</name>
</gene>
<feature type="domain" description="Aminotransferase class V" evidence="2">
    <location>
        <begin position="35"/>
        <end position="414"/>
    </location>
</feature>
<dbReference type="Proteomes" id="UP000192923">
    <property type="component" value="Unassembled WGS sequence"/>
</dbReference>
<dbReference type="InterPro" id="IPR015422">
    <property type="entry name" value="PyrdxlP-dep_Trfase_small"/>
</dbReference>
<name>A0A1Y6D1H1_9GAMM</name>
<protein>
    <submittedName>
        <fullName evidence="3">Cysteine desulfurase family protein, VC1184 subfamily</fullName>
    </submittedName>
</protein>
<dbReference type="InterPro" id="IPR000192">
    <property type="entry name" value="Aminotrans_V_dom"/>
</dbReference>
<dbReference type="RefSeq" id="WP_085215378.1">
    <property type="nucleotide sequence ID" value="NZ_FXAM01000001.1"/>
</dbReference>